<evidence type="ECO:0008006" key="3">
    <source>
        <dbReference type="Google" id="ProtNLM"/>
    </source>
</evidence>
<comment type="caution">
    <text evidence="1">The sequence shown here is derived from an EMBL/GenBank/DDBJ whole genome shotgun (WGS) entry which is preliminary data.</text>
</comment>
<proteinExistence type="predicted"/>
<sequence>MSFCTKLGALQKKNVPMISMLCFMSTKLFIAGGLSPGTDEQSLKDAFSTFNGVTEESYRR</sequence>
<dbReference type="AlphaFoldDB" id="A0ABC8JTP6"/>
<name>A0ABC8JTP6_ERUVS</name>
<organism evidence="1 2">
    <name type="scientific">Eruca vesicaria subsp. sativa</name>
    <name type="common">Garden rocket</name>
    <name type="synonym">Eruca sativa</name>
    <dbReference type="NCBI Taxonomy" id="29727"/>
    <lineage>
        <taxon>Eukaryota</taxon>
        <taxon>Viridiplantae</taxon>
        <taxon>Streptophyta</taxon>
        <taxon>Embryophyta</taxon>
        <taxon>Tracheophyta</taxon>
        <taxon>Spermatophyta</taxon>
        <taxon>Magnoliopsida</taxon>
        <taxon>eudicotyledons</taxon>
        <taxon>Gunneridae</taxon>
        <taxon>Pentapetalae</taxon>
        <taxon>rosids</taxon>
        <taxon>malvids</taxon>
        <taxon>Brassicales</taxon>
        <taxon>Brassicaceae</taxon>
        <taxon>Brassiceae</taxon>
        <taxon>Eruca</taxon>
    </lineage>
</organism>
<reference evidence="1 2" key="1">
    <citation type="submission" date="2022-03" db="EMBL/GenBank/DDBJ databases">
        <authorList>
            <person name="Macdonald S."/>
            <person name="Ahmed S."/>
            <person name="Newling K."/>
        </authorList>
    </citation>
    <scope>NUCLEOTIDE SEQUENCE [LARGE SCALE GENOMIC DNA]</scope>
</reference>
<gene>
    <name evidence="1" type="ORF">ERUC_LOCUS14679</name>
</gene>
<evidence type="ECO:0000313" key="1">
    <source>
        <dbReference type="EMBL" id="CAH8337759.1"/>
    </source>
</evidence>
<dbReference type="Proteomes" id="UP001642260">
    <property type="component" value="Unassembled WGS sequence"/>
</dbReference>
<accession>A0ABC8JTP6</accession>
<evidence type="ECO:0000313" key="2">
    <source>
        <dbReference type="Proteomes" id="UP001642260"/>
    </source>
</evidence>
<dbReference type="EMBL" id="CAKOAT010138265">
    <property type="protein sequence ID" value="CAH8337759.1"/>
    <property type="molecule type" value="Genomic_DNA"/>
</dbReference>
<protein>
    <recommendedName>
        <fullName evidence="3">RRM domain-containing protein</fullName>
    </recommendedName>
</protein>
<keyword evidence="2" id="KW-1185">Reference proteome</keyword>